<sequence length="804" mass="89553">MAEVGRAALRDPGALLPGGFWAAVAVWLERPQVANKRLCGARLEARRSAALRLAEARGPRPLAGPEQEERGAAGHGPEEELGPGQRSPDEGPGPRPLAGPEEEERGAAGRGSEEGPGPGRRSAEEGPGPRPSAGLEQGMAGRGRQETQGPHQQGEARREAAEAPLLAVDPGHPDKARGREDDFAVADLDLLWDNFSRSLASGNPEMLAFLLRSGTGLQPEEQHELDVVFRTVIPKTSPHCQLTSPRREIVVQDVLGGAVTFLPLEEDDEGNLKVKMSNVYQIQLSHSREEWFISVLIFCPERWHSDGIVYPKPTWLGEELLGRLAKWSVEDKKSEFKSTLSLISIMKYSKVYQELKEKYKEMVKVWPEVTDPEKFVYEDVAIATYLLILWDEERAESGITAKQSFVDLGCGNGLLVHILSSEGHPGRGIDVRRRKIWDMYGPQTQLEEGAITPNNETLFPDVDWLIGNHSDELTPWIPVIAARSSYSCRFFILPCCFFDFIGKYHRRQSKKTQYREYLDFITEVGSTCGFRVEEDCLRIPSTKRVCLIGKSRTYPPTGEVFIDEQRTQYINSRRGHPVSHPGREPAPAAAQLAANGAGHRDGHGAVDAGVERVSEAQAAERKAGPQAEGLWLPGFHPREKAECTRNCASLPRDFIDQVVLQVANLLLGGKQLDPRSSQNGSLESWHGGESLSLAEVARELDKETLQRLKRECGGLQTLLRNSHQVFEVQNGRVHIRDWREERLRKKTHPEAKRRLFSDALKTRICWFFTHHPDGCPLPSDCCPFAHGPGELRPSQTPKKKKQSL</sequence>
<feature type="region of interest" description="Disordered" evidence="12">
    <location>
        <begin position="54"/>
        <end position="178"/>
    </location>
</feature>
<evidence type="ECO:0000256" key="6">
    <source>
        <dbReference type="ARBA" id="ARBA00022603"/>
    </source>
</evidence>
<evidence type="ECO:0000256" key="12">
    <source>
        <dbReference type="SAM" id="MobiDB-lite"/>
    </source>
</evidence>
<keyword evidence="6" id="KW-0489">Methyltransferase</keyword>
<dbReference type="InterPro" id="IPR011671">
    <property type="entry name" value="tRNA_uracil_MeTrfase"/>
</dbReference>
<dbReference type="Proteomes" id="UP000694923">
    <property type="component" value="Unplaced"/>
</dbReference>
<organism evidence="14 15">
    <name type="scientific">Galeopterus variegatus</name>
    <name type="common">Malayan flying lemur</name>
    <name type="synonym">Cynocephalus variegatus</name>
    <dbReference type="NCBI Taxonomy" id="482537"/>
    <lineage>
        <taxon>Eukaryota</taxon>
        <taxon>Metazoa</taxon>
        <taxon>Chordata</taxon>
        <taxon>Craniata</taxon>
        <taxon>Vertebrata</taxon>
        <taxon>Euteleostomi</taxon>
        <taxon>Mammalia</taxon>
        <taxon>Eutheria</taxon>
        <taxon>Euarchontoglires</taxon>
        <taxon>Dermoptera</taxon>
        <taxon>Cynocephalidae</taxon>
        <taxon>Galeopterus</taxon>
    </lineage>
</organism>
<comment type="similarity">
    <text evidence="2">Belongs to the TRM44 family.</text>
</comment>
<evidence type="ECO:0000313" key="14">
    <source>
        <dbReference type="Proteomes" id="UP000694923"/>
    </source>
</evidence>
<feature type="region of interest" description="Disordered" evidence="12">
    <location>
        <begin position="613"/>
        <end position="633"/>
    </location>
</feature>
<dbReference type="Pfam" id="PF07757">
    <property type="entry name" value="AdoMet_MTase"/>
    <property type="match status" value="1"/>
</dbReference>
<evidence type="ECO:0000256" key="1">
    <source>
        <dbReference type="ARBA" id="ARBA00004496"/>
    </source>
</evidence>
<comment type="subcellular location">
    <subcellularLocation>
        <location evidence="1">Cytoplasm</location>
    </subcellularLocation>
</comment>
<protein>
    <recommendedName>
        <fullName evidence="4">Probable tRNA (uracil-O(2)-)-methyltransferase</fullName>
        <ecNumber evidence="3">2.1.1.211</ecNumber>
    </recommendedName>
</protein>
<evidence type="ECO:0000259" key="13">
    <source>
        <dbReference type="PROSITE" id="PS50103"/>
    </source>
</evidence>
<evidence type="ECO:0000256" key="4">
    <source>
        <dbReference type="ARBA" id="ARBA00018325"/>
    </source>
</evidence>
<comment type="catalytic activity">
    <reaction evidence="10">
        <text>uridine(44) in tRNA(Ser) + S-adenosyl-L-methionine = 2'-O-methyluridine(44) in tRNA(Ser) + S-adenosyl-L-homocysteine + H(+)</text>
        <dbReference type="Rhea" id="RHEA:43100"/>
        <dbReference type="Rhea" id="RHEA-COMP:10339"/>
        <dbReference type="Rhea" id="RHEA-COMP:10340"/>
        <dbReference type="ChEBI" id="CHEBI:15378"/>
        <dbReference type="ChEBI" id="CHEBI:57856"/>
        <dbReference type="ChEBI" id="CHEBI:59789"/>
        <dbReference type="ChEBI" id="CHEBI:65315"/>
        <dbReference type="ChEBI" id="CHEBI:74478"/>
        <dbReference type="EC" id="2.1.1.211"/>
    </reaction>
</comment>
<keyword evidence="11" id="KW-0863">Zinc-finger</keyword>
<dbReference type="PANTHER" id="PTHR21210">
    <property type="entry name" value="TRNA (URACIL-O(2)-)-METHYLTRANSFERASE-RELATED"/>
    <property type="match status" value="1"/>
</dbReference>
<reference evidence="15" key="1">
    <citation type="submission" date="2025-08" db="UniProtKB">
        <authorList>
            <consortium name="RefSeq"/>
        </authorList>
    </citation>
    <scope>IDENTIFICATION</scope>
</reference>
<keyword evidence="7" id="KW-0808">Transferase</keyword>
<evidence type="ECO:0000256" key="11">
    <source>
        <dbReference type="PROSITE-ProRule" id="PRU00723"/>
    </source>
</evidence>
<evidence type="ECO:0000256" key="5">
    <source>
        <dbReference type="ARBA" id="ARBA00022490"/>
    </source>
</evidence>
<keyword evidence="5" id="KW-0963">Cytoplasm</keyword>
<feature type="compositionally biased region" description="Basic and acidic residues" evidence="12">
    <location>
        <begin position="67"/>
        <end position="78"/>
    </location>
</feature>
<evidence type="ECO:0000256" key="10">
    <source>
        <dbReference type="ARBA" id="ARBA00047957"/>
    </source>
</evidence>
<evidence type="ECO:0000256" key="3">
    <source>
        <dbReference type="ARBA" id="ARBA00012795"/>
    </source>
</evidence>
<keyword evidence="11" id="KW-0479">Metal-binding</keyword>
<evidence type="ECO:0000313" key="15">
    <source>
        <dbReference type="RefSeq" id="XP_008576971.1"/>
    </source>
</evidence>
<evidence type="ECO:0000256" key="7">
    <source>
        <dbReference type="ARBA" id="ARBA00022679"/>
    </source>
</evidence>
<evidence type="ECO:0000256" key="8">
    <source>
        <dbReference type="ARBA" id="ARBA00022691"/>
    </source>
</evidence>
<name>A0ABM0R8N0_GALVR</name>
<keyword evidence="9" id="KW-0819">tRNA processing</keyword>
<dbReference type="RefSeq" id="XP_008576971.1">
    <property type="nucleotide sequence ID" value="XM_008578749.1"/>
</dbReference>
<evidence type="ECO:0000256" key="9">
    <source>
        <dbReference type="ARBA" id="ARBA00022694"/>
    </source>
</evidence>
<dbReference type="EC" id="2.1.1.211" evidence="3"/>
<keyword evidence="11" id="KW-0862">Zinc</keyword>
<gene>
    <name evidence="15" type="primary">TRMT44</name>
</gene>
<feature type="compositionally biased region" description="Basic and acidic residues" evidence="12">
    <location>
        <begin position="613"/>
        <end position="623"/>
    </location>
</feature>
<keyword evidence="14" id="KW-1185">Reference proteome</keyword>
<proteinExistence type="inferred from homology"/>
<keyword evidence="8" id="KW-0949">S-adenosyl-L-methionine</keyword>
<dbReference type="InterPro" id="IPR000571">
    <property type="entry name" value="Znf_CCCH"/>
</dbReference>
<evidence type="ECO:0000256" key="2">
    <source>
        <dbReference type="ARBA" id="ARBA00009056"/>
    </source>
</evidence>
<feature type="domain" description="C3H1-type" evidence="13">
    <location>
        <begin position="759"/>
        <end position="789"/>
    </location>
</feature>
<dbReference type="PANTHER" id="PTHR21210:SF0">
    <property type="entry name" value="TRNA (URACIL-O(2)-)-METHYLTRANSFERASE-RELATED"/>
    <property type="match status" value="1"/>
</dbReference>
<dbReference type="PROSITE" id="PS50103">
    <property type="entry name" value="ZF_C3H1"/>
    <property type="match status" value="1"/>
</dbReference>
<accession>A0ABM0R8N0</accession>
<dbReference type="GeneID" id="103595361"/>
<feature type="zinc finger region" description="C3H1-type" evidence="11">
    <location>
        <begin position="759"/>
        <end position="789"/>
    </location>
</feature>